<dbReference type="Proteomes" id="UP001056635">
    <property type="component" value="Chromosome"/>
</dbReference>
<evidence type="ECO:0000313" key="1">
    <source>
        <dbReference type="EMBL" id="UQY43832.1"/>
    </source>
</evidence>
<keyword evidence="2" id="KW-1185">Reference proteome</keyword>
<protein>
    <recommendedName>
        <fullName evidence="3">SSU ribosomal protein S2p (SAe)</fullName>
    </recommendedName>
</protein>
<dbReference type="RefSeq" id="WP_249892492.1">
    <property type="nucleotide sequence ID" value="NZ_CP082904.1"/>
</dbReference>
<sequence length="334" mass="36094">MKHHVAPGYCVVEQPGTLDFQARQLFRNTRSPAASMFMKLNADTQWLKPGQILIVADPDTPATMQMLQALRQAKQRTNMAFTSVSAEEANFFHKHYGMIAGLTKTGDQIFSTAGDLGEKYFLAIESTLRKIEETYQNQYRTQGSLISQQFFAERNQLFNQLKTLVNKPLVKSLARHTVKFRPYEDMRRALNLSSRSIVHEWSTAGVVGIPGYSTYVGNAAKAAKFLKYGGYIGIGFSFAGTTNDVMKACSTGRENECGRSAFKEYTKFTAGTLLGVSGGAIGATAGGAICIGLGIITAPAGGAVGLACAVIGSVAGGYAASTTGETFIDYFFRD</sequence>
<proteinExistence type="predicted"/>
<name>A0ABY4R8R7_9GAMM</name>
<dbReference type="EMBL" id="CP082904">
    <property type="protein sequence ID" value="UQY43832.1"/>
    <property type="molecule type" value="Genomic_DNA"/>
</dbReference>
<accession>A0ABY4R8R7</accession>
<evidence type="ECO:0008006" key="3">
    <source>
        <dbReference type="Google" id="ProtNLM"/>
    </source>
</evidence>
<reference evidence="1" key="1">
    <citation type="submission" date="2021-09" db="EMBL/GenBank/DDBJ databases">
        <title>First case of bloodstream infection caused by Mixta hanseatica sp. nov., a member of the Erwiniaceae family.</title>
        <authorList>
            <person name="Both A."/>
            <person name="Huang J."/>
            <person name="Wenzel P."/>
            <person name="Aepfelbacher M."/>
            <person name="Rohde H."/>
            <person name="Christner M."/>
            <person name="Hentschke M."/>
        </authorList>
    </citation>
    <scope>NUCLEOTIDE SEQUENCE</scope>
    <source>
        <strain evidence="1">X22927</strain>
    </source>
</reference>
<organism evidence="1 2">
    <name type="scientific">Mixta hanseatica</name>
    <dbReference type="NCBI Taxonomy" id="2872648"/>
    <lineage>
        <taxon>Bacteria</taxon>
        <taxon>Pseudomonadati</taxon>
        <taxon>Pseudomonadota</taxon>
        <taxon>Gammaproteobacteria</taxon>
        <taxon>Enterobacterales</taxon>
        <taxon>Erwiniaceae</taxon>
        <taxon>Mixta</taxon>
    </lineage>
</organism>
<evidence type="ECO:0000313" key="2">
    <source>
        <dbReference type="Proteomes" id="UP001056635"/>
    </source>
</evidence>
<gene>
    <name evidence="1" type="ORF">K6958_18585</name>
</gene>